<name>A0A0F9QA15_9ZZZZ</name>
<gene>
    <name evidence="1" type="ORF">LCGC14_0799150</name>
</gene>
<accession>A0A0F9QA15</accession>
<dbReference type="AlphaFoldDB" id="A0A0F9QA15"/>
<proteinExistence type="predicted"/>
<protein>
    <submittedName>
        <fullName evidence="1">Uncharacterized protein</fullName>
    </submittedName>
</protein>
<evidence type="ECO:0000313" key="1">
    <source>
        <dbReference type="EMBL" id="KKN33892.1"/>
    </source>
</evidence>
<dbReference type="EMBL" id="LAZR01002143">
    <property type="protein sequence ID" value="KKN33892.1"/>
    <property type="molecule type" value="Genomic_DNA"/>
</dbReference>
<comment type="caution">
    <text evidence="1">The sequence shown here is derived from an EMBL/GenBank/DDBJ whole genome shotgun (WGS) entry which is preliminary data.</text>
</comment>
<sequence length="68" mass="7788">MKVWFLFLVLSAGDNAIEQHLTIATPDKQTCHAMLKANDNIMYSKVYFTDEHTEVRKVLQKTCESGNL</sequence>
<reference evidence="1" key="1">
    <citation type="journal article" date="2015" name="Nature">
        <title>Complex archaea that bridge the gap between prokaryotes and eukaryotes.</title>
        <authorList>
            <person name="Spang A."/>
            <person name="Saw J.H."/>
            <person name="Jorgensen S.L."/>
            <person name="Zaremba-Niedzwiedzka K."/>
            <person name="Martijn J."/>
            <person name="Lind A.E."/>
            <person name="van Eijk R."/>
            <person name="Schleper C."/>
            <person name="Guy L."/>
            <person name="Ettema T.J."/>
        </authorList>
    </citation>
    <scope>NUCLEOTIDE SEQUENCE</scope>
</reference>
<organism evidence="1">
    <name type="scientific">marine sediment metagenome</name>
    <dbReference type="NCBI Taxonomy" id="412755"/>
    <lineage>
        <taxon>unclassified sequences</taxon>
        <taxon>metagenomes</taxon>
        <taxon>ecological metagenomes</taxon>
    </lineage>
</organism>